<protein>
    <submittedName>
        <fullName evidence="2">Uncharacterized protein</fullName>
    </submittedName>
</protein>
<dbReference type="AlphaFoldDB" id="A0A2T2N6K4"/>
<keyword evidence="3" id="KW-1185">Reference proteome</keyword>
<feature type="compositionally biased region" description="Pro residues" evidence="1">
    <location>
        <begin position="60"/>
        <end position="89"/>
    </location>
</feature>
<feature type="region of interest" description="Disordered" evidence="1">
    <location>
        <begin position="1"/>
        <end position="39"/>
    </location>
</feature>
<feature type="compositionally biased region" description="Basic and acidic residues" evidence="1">
    <location>
        <begin position="518"/>
        <end position="532"/>
    </location>
</feature>
<feature type="non-terminal residue" evidence="2">
    <location>
        <position position="626"/>
    </location>
</feature>
<name>A0A2T2N6K4_CORCC</name>
<dbReference type="EMBL" id="KZ678146">
    <property type="protein sequence ID" value="PSN61054.1"/>
    <property type="molecule type" value="Genomic_DNA"/>
</dbReference>
<feature type="non-terminal residue" evidence="2">
    <location>
        <position position="1"/>
    </location>
</feature>
<dbReference type="STRING" id="1448308.A0A2T2N6K4"/>
<proteinExistence type="predicted"/>
<feature type="compositionally biased region" description="Low complexity" evidence="1">
    <location>
        <begin position="456"/>
        <end position="477"/>
    </location>
</feature>
<organism evidence="2 3">
    <name type="scientific">Corynespora cassiicola Philippines</name>
    <dbReference type="NCBI Taxonomy" id="1448308"/>
    <lineage>
        <taxon>Eukaryota</taxon>
        <taxon>Fungi</taxon>
        <taxon>Dikarya</taxon>
        <taxon>Ascomycota</taxon>
        <taxon>Pezizomycotina</taxon>
        <taxon>Dothideomycetes</taxon>
        <taxon>Pleosporomycetidae</taxon>
        <taxon>Pleosporales</taxon>
        <taxon>Corynesporascaceae</taxon>
        <taxon>Corynespora</taxon>
    </lineage>
</organism>
<feature type="compositionally biased region" description="Polar residues" evidence="1">
    <location>
        <begin position="446"/>
        <end position="455"/>
    </location>
</feature>
<feature type="region of interest" description="Disordered" evidence="1">
    <location>
        <begin position="327"/>
        <end position="350"/>
    </location>
</feature>
<sequence>VMLLDMLTADAAHKHGPHRHHGHDFSSPPPRRSSSPAANGSFLVQMPLSIIGSVLRRQTPSPPSAPHAPESPPQPHHSPMTPASPPHSRPPSTTASSVASADGRPRKRPRPKTIFNLAQPPPTAHPMHMLHIRPKILLQLHQVIHARRPKPVYEVIPFSLLAPRSTRRLARNFNSRDRLGPHDLLIVKAEDYGIHHDDDKSDDERWGTREVVGVIVPGREDKGAVFNTELLFEDGSAWEATSMQNGGYEFNCTDEHGLALKSRWVPKNHTRRVSTMSSTSLSTITPSDDKKFTFSTITSNSRRHPIIATMTRTSISVLDSYTIPAATSPSTPVRSSTVSAPTAAPSSVPDMQSFVDNASERLPVKTDDALRRFIIVSGIWVAFSESWSQAYSSSKLACTAPLCSPGTFRPTPPGRAVSMSFIDSPRSISPASTIDENRRSLPRIFRSSTQKLQRNSTFSGSVSSPTSTKSSPASSPPLGTRARRSNSLGSEIRSRTGSTRKRFGLALQDQTLPETEEERQGKRSVELLHVKELSFPSPTESAASPKPAPIQIVQPPTPTENLPPSPSPASPTPRAIKAQSAYNPITTTGLWDSGVVDGPGIKKRPTSMVIVNQKMEKAKRKEQRSK</sequence>
<dbReference type="OrthoDB" id="5404323at2759"/>
<accession>A0A2T2N6K4</accession>
<feature type="region of interest" description="Disordered" evidence="1">
    <location>
        <begin position="56"/>
        <end position="125"/>
    </location>
</feature>
<evidence type="ECO:0000256" key="1">
    <source>
        <dbReference type="SAM" id="MobiDB-lite"/>
    </source>
</evidence>
<dbReference type="Proteomes" id="UP000240883">
    <property type="component" value="Unassembled WGS sequence"/>
</dbReference>
<evidence type="ECO:0000313" key="3">
    <source>
        <dbReference type="Proteomes" id="UP000240883"/>
    </source>
</evidence>
<feature type="compositionally biased region" description="Low complexity" evidence="1">
    <location>
        <begin position="90"/>
        <end position="101"/>
    </location>
</feature>
<reference evidence="2 3" key="1">
    <citation type="journal article" date="2018" name="Front. Microbiol.">
        <title>Genome-Wide Analysis of Corynespora cassiicola Leaf Fall Disease Putative Effectors.</title>
        <authorList>
            <person name="Lopez D."/>
            <person name="Ribeiro S."/>
            <person name="Label P."/>
            <person name="Fumanal B."/>
            <person name="Venisse J.S."/>
            <person name="Kohler A."/>
            <person name="de Oliveira R.R."/>
            <person name="Labutti K."/>
            <person name="Lipzen A."/>
            <person name="Lail K."/>
            <person name="Bauer D."/>
            <person name="Ohm R.A."/>
            <person name="Barry K.W."/>
            <person name="Spatafora J."/>
            <person name="Grigoriev I.V."/>
            <person name="Martin F.M."/>
            <person name="Pujade-Renaud V."/>
        </authorList>
    </citation>
    <scope>NUCLEOTIDE SEQUENCE [LARGE SCALE GENOMIC DNA]</scope>
    <source>
        <strain evidence="2 3">Philippines</strain>
    </source>
</reference>
<feature type="region of interest" description="Disordered" evidence="1">
    <location>
        <begin position="407"/>
        <end position="606"/>
    </location>
</feature>
<feature type="compositionally biased region" description="Low complexity" evidence="1">
    <location>
        <begin position="327"/>
        <end position="349"/>
    </location>
</feature>
<evidence type="ECO:0000313" key="2">
    <source>
        <dbReference type="EMBL" id="PSN61054.1"/>
    </source>
</evidence>
<feature type="compositionally biased region" description="Pro residues" evidence="1">
    <location>
        <begin position="555"/>
        <end position="571"/>
    </location>
</feature>
<gene>
    <name evidence="2" type="ORF">BS50DRAFT_444500</name>
</gene>
<feature type="compositionally biased region" description="Polar residues" evidence="1">
    <location>
        <begin position="580"/>
        <end position="590"/>
    </location>
</feature>